<dbReference type="NCBIfam" id="TIGR01640">
    <property type="entry name" value="F_box_assoc_1"/>
    <property type="match status" value="1"/>
</dbReference>
<evidence type="ECO:0000313" key="3">
    <source>
        <dbReference type="Proteomes" id="UP001229421"/>
    </source>
</evidence>
<proteinExistence type="predicted"/>
<dbReference type="InterPro" id="IPR006527">
    <property type="entry name" value="F-box-assoc_dom_typ1"/>
</dbReference>
<organism evidence="2 3">
    <name type="scientific">Tagetes erecta</name>
    <name type="common">African marigold</name>
    <dbReference type="NCBI Taxonomy" id="13708"/>
    <lineage>
        <taxon>Eukaryota</taxon>
        <taxon>Viridiplantae</taxon>
        <taxon>Streptophyta</taxon>
        <taxon>Embryophyta</taxon>
        <taxon>Tracheophyta</taxon>
        <taxon>Spermatophyta</taxon>
        <taxon>Magnoliopsida</taxon>
        <taxon>eudicotyledons</taxon>
        <taxon>Gunneridae</taxon>
        <taxon>Pentapetalae</taxon>
        <taxon>asterids</taxon>
        <taxon>campanulids</taxon>
        <taxon>Asterales</taxon>
        <taxon>Asteraceae</taxon>
        <taxon>Asteroideae</taxon>
        <taxon>Heliantheae alliance</taxon>
        <taxon>Tageteae</taxon>
        <taxon>Tagetes</taxon>
    </lineage>
</organism>
<dbReference type="InterPro" id="IPR001810">
    <property type="entry name" value="F-box_dom"/>
</dbReference>
<dbReference type="PANTHER" id="PTHR31672:SF13">
    <property type="entry name" value="F-BOX PROTEIN CPR30-LIKE"/>
    <property type="match status" value="1"/>
</dbReference>
<dbReference type="Gene3D" id="1.20.1280.50">
    <property type="match status" value="1"/>
</dbReference>
<keyword evidence="3" id="KW-1185">Reference proteome</keyword>
<dbReference type="Proteomes" id="UP001229421">
    <property type="component" value="Unassembled WGS sequence"/>
</dbReference>
<accession>A0AAD8KWY1</accession>
<dbReference type="PANTHER" id="PTHR31672">
    <property type="entry name" value="BNACNNG10540D PROTEIN"/>
    <property type="match status" value="1"/>
</dbReference>
<comment type="caution">
    <text evidence="2">The sequence shown here is derived from an EMBL/GenBank/DDBJ whole genome shotgun (WGS) entry which is preliminary data.</text>
</comment>
<dbReference type="EMBL" id="JAUHHV010000003">
    <property type="protein sequence ID" value="KAK1431120.1"/>
    <property type="molecule type" value="Genomic_DNA"/>
</dbReference>
<gene>
    <name evidence="2" type="ORF">QVD17_14371</name>
</gene>
<evidence type="ECO:0000313" key="2">
    <source>
        <dbReference type="EMBL" id="KAK1431120.1"/>
    </source>
</evidence>
<feature type="domain" description="F-box" evidence="1">
    <location>
        <begin position="1"/>
        <end position="45"/>
    </location>
</feature>
<dbReference type="Pfam" id="PF00646">
    <property type="entry name" value="F-box"/>
    <property type="match status" value="1"/>
</dbReference>
<dbReference type="InterPro" id="IPR050796">
    <property type="entry name" value="SCF_F-box_component"/>
</dbReference>
<sequence length="340" mass="39468">MEEVTFPENVLLDVLLKLPVKTIIYCKCVCKRWRHLVSDPYFVHLHLSRSSHHHEALMIHERMNNNKSIPGTINCVEIEHQADSDYYHLNLVMAINLTVWWTLAYGFGVSMTGEYKVIRLCEGHKYQNLSRSMVYTYEIEVFGIDEWRVLGQVRYDEPNLTRPVDCYSINTLFRAPDPGVVVDNHVYWLLYYAKIYAFDLVTETFEEIASPPESNDQELTRLMLGVLKGRLSRVSWFSFGSLEVWVMKEGSWYKEISIQQVISPILDQSQPLCLVDGLKGTSVLMVQNLETKEVVACCLNTNTIIHLDLRGDISSIMAYRPSFLKLDNFGSQRVRAMYYR</sequence>
<dbReference type="Pfam" id="PF07734">
    <property type="entry name" value="FBA_1"/>
    <property type="match status" value="1"/>
</dbReference>
<protein>
    <recommendedName>
        <fullName evidence="1">F-box domain-containing protein</fullName>
    </recommendedName>
</protein>
<dbReference type="PROSITE" id="PS50181">
    <property type="entry name" value="FBOX"/>
    <property type="match status" value="1"/>
</dbReference>
<dbReference type="AlphaFoldDB" id="A0AAD8KWY1"/>
<name>A0AAD8KWY1_TARER</name>
<dbReference type="InterPro" id="IPR017451">
    <property type="entry name" value="F-box-assoc_interact_dom"/>
</dbReference>
<dbReference type="SMART" id="SM00256">
    <property type="entry name" value="FBOX"/>
    <property type="match status" value="1"/>
</dbReference>
<reference evidence="2" key="1">
    <citation type="journal article" date="2023" name="bioRxiv">
        <title>Improved chromosome-level genome assembly for marigold (Tagetes erecta).</title>
        <authorList>
            <person name="Jiang F."/>
            <person name="Yuan L."/>
            <person name="Wang S."/>
            <person name="Wang H."/>
            <person name="Xu D."/>
            <person name="Wang A."/>
            <person name="Fan W."/>
        </authorList>
    </citation>
    <scope>NUCLEOTIDE SEQUENCE</scope>
    <source>
        <strain evidence="2">WSJ</strain>
        <tissue evidence="2">Leaf</tissue>
    </source>
</reference>
<evidence type="ECO:0000259" key="1">
    <source>
        <dbReference type="PROSITE" id="PS50181"/>
    </source>
</evidence>
<dbReference type="InterPro" id="IPR036047">
    <property type="entry name" value="F-box-like_dom_sf"/>
</dbReference>
<dbReference type="SUPFAM" id="SSF81383">
    <property type="entry name" value="F-box domain"/>
    <property type="match status" value="1"/>
</dbReference>